<evidence type="ECO:0000313" key="2">
    <source>
        <dbReference type="Proteomes" id="UP000219688"/>
    </source>
</evidence>
<proteinExistence type="predicted"/>
<evidence type="ECO:0000313" key="1">
    <source>
        <dbReference type="EMBL" id="SOC51067.1"/>
    </source>
</evidence>
<keyword evidence="2" id="KW-1185">Reference proteome</keyword>
<dbReference type="EMBL" id="OBQK01000001">
    <property type="protein sequence ID" value="SOC51067.1"/>
    <property type="molecule type" value="Genomic_DNA"/>
</dbReference>
<accession>A0A285VAS5</accession>
<protein>
    <submittedName>
        <fullName evidence="1">Uncharacterized protein</fullName>
    </submittedName>
</protein>
<organism evidence="1 2">
    <name type="scientific">Ornithinimicrobium cerasi</name>
    <dbReference type="NCBI Taxonomy" id="2248773"/>
    <lineage>
        <taxon>Bacteria</taxon>
        <taxon>Bacillati</taxon>
        <taxon>Actinomycetota</taxon>
        <taxon>Actinomycetes</taxon>
        <taxon>Micrococcales</taxon>
        <taxon>Ornithinimicrobiaceae</taxon>
        <taxon>Ornithinimicrobium</taxon>
    </lineage>
</organism>
<dbReference type="AlphaFoldDB" id="A0A285VAS5"/>
<dbReference type="RefSeq" id="WP_170955321.1">
    <property type="nucleotide sequence ID" value="NZ_OBQK01000001.1"/>
</dbReference>
<reference evidence="2" key="1">
    <citation type="submission" date="2017-08" db="EMBL/GenBank/DDBJ databases">
        <authorList>
            <person name="Varghese N."/>
            <person name="Submissions S."/>
        </authorList>
    </citation>
    <scope>NUCLEOTIDE SEQUENCE [LARGE SCALE GENOMIC DNA]</scope>
    <source>
        <strain evidence="2">USBA17B2</strain>
    </source>
</reference>
<gene>
    <name evidence="1" type="ORF">SAMN05421879_1018</name>
</gene>
<name>A0A285VAS5_9MICO</name>
<dbReference type="Proteomes" id="UP000219688">
    <property type="component" value="Unassembled WGS sequence"/>
</dbReference>
<sequence>MSAFHEQFADLLTTWHAFRETRANRRAVEWLADEGLIPDDTADKYQQDHPDPDVP</sequence>